<dbReference type="HOGENOM" id="CLU_483108_0_0_1"/>
<name>V9DAR9_9EURO</name>
<accession>V9DAR9</accession>
<dbReference type="Proteomes" id="UP000030678">
    <property type="component" value="Unassembled WGS sequence"/>
</dbReference>
<reference evidence="1 2" key="1">
    <citation type="submission" date="2013-03" db="EMBL/GenBank/DDBJ databases">
        <title>The Genome Sequence of Cladophialophora carrionii CBS 160.54.</title>
        <authorList>
            <consortium name="The Broad Institute Genomics Platform"/>
            <person name="Cuomo C."/>
            <person name="de Hoog S."/>
            <person name="Gorbushina A."/>
            <person name="Walker B."/>
            <person name="Young S.K."/>
            <person name="Zeng Q."/>
            <person name="Gargeya S."/>
            <person name="Fitzgerald M."/>
            <person name="Haas B."/>
            <person name="Abouelleil A."/>
            <person name="Allen A.W."/>
            <person name="Alvarado L."/>
            <person name="Arachchi H.M."/>
            <person name="Berlin A.M."/>
            <person name="Chapman S.B."/>
            <person name="Gainer-Dewar J."/>
            <person name="Goldberg J."/>
            <person name="Griggs A."/>
            <person name="Gujja S."/>
            <person name="Hansen M."/>
            <person name="Howarth C."/>
            <person name="Imamovic A."/>
            <person name="Ireland A."/>
            <person name="Larimer J."/>
            <person name="McCowan C."/>
            <person name="Murphy C."/>
            <person name="Pearson M."/>
            <person name="Poon T.W."/>
            <person name="Priest M."/>
            <person name="Roberts A."/>
            <person name="Saif S."/>
            <person name="Shea T."/>
            <person name="Sisk P."/>
            <person name="Sykes S."/>
            <person name="Wortman J."/>
            <person name="Nusbaum C."/>
            <person name="Birren B."/>
        </authorList>
    </citation>
    <scope>NUCLEOTIDE SEQUENCE [LARGE SCALE GENOMIC DNA]</scope>
    <source>
        <strain evidence="1 2">CBS 160.54</strain>
    </source>
</reference>
<dbReference type="PANTHER" id="PTHR37540:SF5">
    <property type="entry name" value="TRANSCRIPTION FACTOR DOMAIN-CONTAINING PROTEIN"/>
    <property type="match status" value="1"/>
</dbReference>
<sequence>MLELQVNATAVRLLSEQMRNPQTAATEANIWAVVALGYSGYGGEIRTGKCPRQSSLKELQSLHIYGRLVINKVYVAGLMRLVQMLGGVDKITTPGIAQLICFADRFESSRLYGEADRLAVSVAEREWAESTMGSSATSFPMVWPDPQDEALSALLGVIQDMADFTIVVENYVEGRFVPRPPVVLTDQRNYIQHRLMSLESLEEIESRRTALPLSPDGHDDLATIWIHKIMSEPGCLYAYFFAQLMRNKYSRHFHSKAQRQLLHAHIETVSYVNKALSDPSTACSELTILTVFNLAYQALTPDLRTGPVDVPSRDHCGHSACSTYAAGRSRRHLCTGKGFLRWLNCAEDWTKSRYPVLAGLLLLPTRLPFAPCVKGVDLDGPLSRTRRTDHPLRTLGQGFSILDHFGSPLRSLDLQIALHRLSLYTLAVDDYLVGRSAAQSLSLLGVERSFAIHSLMGLTVAVDPDTDGDGGTPRGGAPCDDDDDELLDLCHVAALIYSVLCVLPLPAAPFPASPPADQNTLGATELRERMVRSNGHHAVDCIHGGALRPWEQVTAAPAGRGSSG</sequence>
<evidence type="ECO:0000313" key="2">
    <source>
        <dbReference type="Proteomes" id="UP000030678"/>
    </source>
</evidence>
<dbReference type="AlphaFoldDB" id="V9DAR9"/>
<dbReference type="PANTHER" id="PTHR37540">
    <property type="entry name" value="TRANSCRIPTION FACTOR (ACR-2), PUTATIVE-RELATED-RELATED"/>
    <property type="match status" value="1"/>
</dbReference>
<dbReference type="VEuPathDB" id="FungiDB:G647_05737"/>
<protein>
    <recommendedName>
        <fullName evidence="3">Transcription factor domain-containing protein</fullName>
    </recommendedName>
</protein>
<dbReference type="EMBL" id="KB822705">
    <property type="protein sequence ID" value="ETI23930.1"/>
    <property type="molecule type" value="Genomic_DNA"/>
</dbReference>
<gene>
    <name evidence="1" type="ORF">G647_05737</name>
</gene>
<dbReference type="GeneID" id="19984230"/>
<evidence type="ECO:0000313" key="1">
    <source>
        <dbReference type="EMBL" id="ETI23930.1"/>
    </source>
</evidence>
<dbReference type="OrthoDB" id="3469466at2759"/>
<proteinExistence type="predicted"/>
<organism evidence="1 2">
    <name type="scientific">Cladophialophora carrionii CBS 160.54</name>
    <dbReference type="NCBI Taxonomy" id="1279043"/>
    <lineage>
        <taxon>Eukaryota</taxon>
        <taxon>Fungi</taxon>
        <taxon>Dikarya</taxon>
        <taxon>Ascomycota</taxon>
        <taxon>Pezizomycotina</taxon>
        <taxon>Eurotiomycetes</taxon>
        <taxon>Chaetothyriomycetidae</taxon>
        <taxon>Chaetothyriales</taxon>
        <taxon>Herpotrichiellaceae</taxon>
        <taxon>Cladophialophora</taxon>
    </lineage>
</organism>
<dbReference type="RefSeq" id="XP_008728285.1">
    <property type="nucleotide sequence ID" value="XM_008730063.1"/>
</dbReference>
<evidence type="ECO:0008006" key="3">
    <source>
        <dbReference type="Google" id="ProtNLM"/>
    </source>
</evidence>